<evidence type="ECO:0000313" key="4">
    <source>
        <dbReference type="Proteomes" id="UP001165136"/>
    </source>
</evidence>
<dbReference type="EMBL" id="BSTI01000017">
    <property type="protein sequence ID" value="GLY69603.1"/>
    <property type="molecule type" value="Genomic_DNA"/>
</dbReference>
<gene>
    <name evidence="3" type="ORF">Atai01_62220</name>
</gene>
<evidence type="ECO:0000313" key="3">
    <source>
        <dbReference type="EMBL" id="GLY69603.1"/>
    </source>
</evidence>
<dbReference type="Gene3D" id="3.40.50.720">
    <property type="entry name" value="NAD(P)-binding Rossmann-like Domain"/>
    <property type="match status" value="1"/>
</dbReference>
<dbReference type="InterPro" id="IPR016040">
    <property type="entry name" value="NAD(P)-bd_dom"/>
</dbReference>
<evidence type="ECO:0000256" key="1">
    <source>
        <dbReference type="SAM" id="MobiDB-lite"/>
    </source>
</evidence>
<evidence type="ECO:0000259" key="2">
    <source>
        <dbReference type="Pfam" id="PF13460"/>
    </source>
</evidence>
<protein>
    <recommendedName>
        <fullName evidence="2">NAD(P)-binding domain-containing protein</fullName>
    </recommendedName>
</protein>
<proteinExistence type="predicted"/>
<dbReference type="Proteomes" id="UP001165136">
    <property type="component" value="Unassembled WGS sequence"/>
</dbReference>
<keyword evidence="4" id="KW-1185">Reference proteome</keyword>
<comment type="caution">
    <text evidence="3">The sequence shown here is derived from an EMBL/GenBank/DDBJ whole genome shotgun (WGS) entry which is preliminary data.</text>
</comment>
<dbReference type="Pfam" id="PF13460">
    <property type="entry name" value="NAD_binding_10"/>
    <property type="match status" value="1"/>
</dbReference>
<feature type="region of interest" description="Disordered" evidence="1">
    <location>
        <begin position="61"/>
        <end position="80"/>
    </location>
</feature>
<accession>A0A9W6R5G2</accession>
<organism evidence="3 4">
    <name type="scientific">Amycolatopsis taiwanensis</name>
    <dbReference type="NCBI Taxonomy" id="342230"/>
    <lineage>
        <taxon>Bacteria</taxon>
        <taxon>Bacillati</taxon>
        <taxon>Actinomycetota</taxon>
        <taxon>Actinomycetes</taxon>
        <taxon>Pseudonocardiales</taxon>
        <taxon>Pseudonocardiaceae</taxon>
        <taxon>Amycolatopsis</taxon>
    </lineage>
</organism>
<dbReference type="SUPFAM" id="SSF51735">
    <property type="entry name" value="NAD(P)-binding Rossmann-fold domains"/>
    <property type="match status" value="1"/>
</dbReference>
<sequence length="80" mass="9097">MVFGATGYIGGRLVPELVRAGHRVRAVVRNPAKLDEVPWRDRVEIVTADVRDPEVDHAVSRHHLRRHGTQHHRRRRAAAG</sequence>
<name>A0A9W6R5G2_9PSEU</name>
<feature type="domain" description="NAD(P)-binding" evidence="2">
    <location>
        <begin position="4"/>
        <end position="61"/>
    </location>
</feature>
<reference evidence="3" key="1">
    <citation type="submission" date="2023-03" db="EMBL/GenBank/DDBJ databases">
        <title>Amycolatopsis taiwanensis NBRC 103393.</title>
        <authorList>
            <person name="Ichikawa N."/>
            <person name="Sato H."/>
            <person name="Tonouchi N."/>
        </authorList>
    </citation>
    <scope>NUCLEOTIDE SEQUENCE</scope>
    <source>
        <strain evidence="3">NBRC 103393</strain>
    </source>
</reference>
<dbReference type="InterPro" id="IPR036291">
    <property type="entry name" value="NAD(P)-bd_dom_sf"/>
</dbReference>
<dbReference type="AlphaFoldDB" id="A0A9W6R5G2"/>